<dbReference type="InterPro" id="IPR002514">
    <property type="entry name" value="Transposase_8"/>
</dbReference>
<accession>A0A2K2G3P4</accession>
<dbReference type="OrthoDB" id="7476756at2"/>
<dbReference type="NCBIfam" id="NF047595">
    <property type="entry name" value="IS66_ISRel24_TnpA"/>
    <property type="match status" value="1"/>
</dbReference>
<gene>
    <name evidence="1" type="ORF">A8V01_15015</name>
</gene>
<dbReference type="AlphaFoldDB" id="A0A2K2G3P4"/>
<dbReference type="Pfam" id="PF01527">
    <property type="entry name" value="HTH_Tnp_1"/>
    <property type="match status" value="1"/>
</dbReference>
<comment type="caution">
    <text evidence="1">The sequence shown here is derived from an EMBL/GenBank/DDBJ whole genome shotgun (WGS) entry which is preliminary data.</text>
</comment>
<evidence type="ECO:0000313" key="2">
    <source>
        <dbReference type="Proteomes" id="UP000236327"/>
    </source>
</evidence>
<keyword evidence="2" id="KW-1185">Reference proteome</keyword>
<dbReference type="SUPFAM" id="SSF48295">
    <property type="entry name" value="TrpR-like"/>
    <property type="match status" value="1"/>
</dbReference>
<dbReference type="GO" id="GO:0004803">
    <property type="term" value="F:transposase activity"/>
    <property type="evidence" value="ECO:0007669"/>
    <property type="project" value="InterPro"/>
</dbReference>
<dbReference type="PANTHER" id="PTHR37936:SF3">
    <property type="entry name" value="TRANSPOSASE INSC FOR INSERTION ELEMENT IS2A-RELATED"/>
    <property type="match status" value="1"/>
</dbReference>
<organism evidence="1 2">
    <name type="scientific">Novosphingobium guangzhouense</name>
    <dbReference type="NCBI Taxonomy" id="1850347"/>
    <lineage>
        <taxon>Bacteria</taxon>
        <taxon>Pseudomonadati</taxon>
        <taxon>Pseudomonadota</taxon>
        <taxon>Alphaproteobacteria</taxon>
        <taxon>Sphingomonadales</taxon>
        <taxon>Sphingomonadaceae</taxon>
        <taxon>Novosphingobium</taxon>
    </lineage>
</organism>
<dbReference type="PANTHER" id="PTHR37936">
    <property type="entry name" value="TRANSPOSASE INSC FOR INSERTION ELEMENT IS2A-RELATED"/>
    <property type="match status" value="1"/>
</dbReference>
<dbReference type="Proteomes" id="UP000236327">
    <property type="component" value="Unassembled WGS sequence"/>
</dbReference>
<reference evidence="1 2" key="1">
    <citation type="submission" date="2016-05" db="EMBL/GenBank/DDBJ databases">
        <title>Complete genome sequence of Novosphingobium guangzhouense SA925(T).</title>
        <authorList>
            <person name="Sha S."/>
        </authorList>
    </citation>
    <scope>NUCLEOTIDE SEQUENCE [LARGE SCALE GENOMIC DNA]</scope>
    <source>
        <strain evidence="1 2">SA925</strain>
    </source>
</reference>
<evidence type="ECO:0000313" key="1">
    <source>
        <dbReference type="EMBL" id="PNU05663.1"/>
    </source>
</evidence>
<proteinExistence type="predicted"/>
<dbReference type="EMBL" id="LYMM01000023">
    <property type="protein sequence ID" value="PNU05663.1"/>
    <property type="molecule type" value="Genomic_DNA"/>
</dbReference>
<dbReference type="GO" id="GO:0006313">
    <property type="term" value="P:DNA transposition"/>
    <property type="evidence" value="ECO:0007669"/>
    <property type="project" value="InterPro"/>
</dbReference>
<name>A0A2K2G3P4_9SPHN</name>
<dbReference type="RefSeq" id="WP_103095085.1">
    <property type="nucleotide sequence ID" value="NZ_LYMM01000023.1"/>
</dbReference>
<protein>
    <recommendedName>
        <fullName evidence="3">Transposase</fullName>
    </recommendedName>
</protein>
<evidence type="ECO:0008006" key="3">
    <source>
        <dbReference type="Google" id="ProtNLM"/>
    </source>
</evidence>
<dbReference type="InterPro" id="IPR010921">
    <property type="entry name" value="Trp_repressor/repl_initiator"/>
</dbReference>
<dbReference type="GO" id="GO:0043565">
    <property type="term" value="F:sequence-specific DNA binding"/>
    <property type="evidence" value="ECO:0007669"/>
    <property type="project" value="InterPro"/>
</dbReference>
<sequence>MLDDDFSGLNGDLNSAAQCANTDWDGVPHSAKSDVAEATILGPQKRNRRWDAHEKARITAESFEPGANISAVARRHGMSPGLLHYWRRTVRNRAAMEPISFVPLEVDDGTRAPEGSLEIGFDGAHVVVRGAVDAGVLRVVCEALRQR</sequence>